<protein>
    <recommendedName>
        <fullName evidence="3">Remorin C-terminal domain-containing protein</fullName>
    </recommendedName>
</protein>
<dbReference type="EMBL" id="PKMF04000158">
    <property type="protein sequence ID" value="KAK7846244.1"/>
    <property type="molecule type" value="Genomic_DNA"/>
</dbReference>
<dbReference type="InterPro" id="IPR005516">
    <property type="entry name" value="Remorin_C"/>
</dbReference>
<evidence type="ECO:0000256" key="2">
    <source>
        <dbReference type="SAM" id="MobiDB-lite"/>
    </source>
</evidence>
<sequence>MVAFAEAQVEQLRVQAQAKMVKKIAMKRQRSEEKRAAAEARRNRDAERTAAQTEYIRQTGQMPSTHYICCGWLS</sequence>
<evidence type="ECO:0000259" key="3">
    <source>
        <dbReference type="Pfam" id="PF03763"/>
    </source>
</evidence>
<evidence type="ECO:0000313" key="4">
    <source>
        <dbReference type="EMBL" id="KAK7846244.1"/>
    </source>
</evidence>
<feature type="region of interest" description="Disordered" evidence="2">
    <location>
        <begin position="29"/>
        <end position="49"/>
    </location>
</feature>
<feature type="domain" description="Remorin C-terminal" evidence="3">
    <location>
        <begin position="6"/>
        <end position="64"/>
    </location>
</feature>
<dbReference type="Pfam" id="PF03763">
    <property type="entry name" value="Remorin_C"/>
    <property type="match status" value="1"/>
</dbReference>
<keyword evidence="5" id="KW-1185">Reference proteome</keyword>
<dbReference type="PANTHER" id="PTHR31471:SF49">
    <property type="entry name" value="REMORIN FAMILY PROTEIN"/>
    <property type="match status" value="1"/>
</dbReference>
<dbReference type="Proteomes" id="UP000237347">
    <property type="component" value="Unassembled WGS sequence"/>
</dbReference>
<organism evidence="4 5">
    <name type="scientific">Quercus suber</name>
    <name type="common">Cork oak</name>
    <dbReference type="NCBI Taxonomy" id="58331"/>
    <lineage>
        <taxon>Eukaryota</taxon>
        <taxon>Viridiplantae</taxon>
        <taxon>Streptophyta</taxon>
        <taxon>Embryophyta</taxon>
        <taxon>Tracheophyta</taxon>
        <taxon>Spermatophyta</taxon>
        <taxon>Magnoliopsida</taxon>
        <taxon>eudicotyledons</taxon>
        <taxon>Gunneridae</taxon>
        <taxon>Pentapetalae</taxon>
        <taxon>rosids</taxon>
        <taxon>fabids</taxon>
        <taxon>Fagales</taxon>
        <taxon>Fagaceae</taxon>
        <taxon>Quercus</taxon>
    </lineage>
</organism>
<gene>
    <name evidence="4" type="ORF">CFP56_008173</name>
</gene>
<feature type="compositionally biased region" description="Basic and acidic residues" evidence="2">
    <location>
        <begin position="29"/>
        <end position="48"/>
    </location>
</feature>
<evidence type="ECO:0000256" key="1">
    <source>
        <dbReference type="ARBA" id="ARBA00005711"/>
    </source>
</evidence>
<name>A0AAW0L651_QUESU</name>
<evidence type="ECO:0000313" key="5">
    <source>
        <dbReference type="Proteomes" id="UP000237347"/>
    </source>
</evidence>
<accession>A0AAW0L651</accession>
<dbReference type="PANTHER" id="PTHR31471">
    <property type="entry name" value="OS02G0116800 PROTEIN"/>
    <property type="match status" value="1"/>
</dbReference>
<comment type="caution">
    <text evidence="4">The sequence shown here is derived from an EMBL/GenBank/DDBJ whole genome shotgun (WGS) entry which is preliminary data.</text>
</comment>
<proteinExistence type="inferred from homology"/>
<comment type="similarity">
    <text evidence="1">Belongs to the remorin family.</text>
</comment>
<reference evidence="4 5" key="1">
    <citation type="journal article" date="2018" name="Sci. Data">
        <title>The draft genome sequence of cork oak.</title>
        <authorList>
            <person name="Ramos A.M."/>
            <person name="Usie A."/>
            <person name="Barbosa P."/>
            <person name="Barros P.M."/>
            <person name="Capote T."/>
            <person name="Chaves I."/>
            <person name="Simoes F."/>
            <person name="Abreu I."/>
            <person name="Carrasquinho I."/>
            <person name="Faro C."/>
            <person name="Guimaraes J.B."/>
            <person name="Mendonca D."/>
            <person name="Nobrega F."/>
            <person name="Rodrigues L."/>
            <person name="Saibo N.J.M."/>
            <person name="Varela M.C."/>
            <person name="Egas C."/>
            <person name="Matos J."/>
            <person name="Miguel C.M."/>
            <person name="Oliveira M.M."/>
            <person name="Ricardo C.P."/>
            <person name="Goncalves S."/>
        </authorList>
    </citation>
    <scope>NUCLEOTIDE SEQUENCE [LARGE SCALE GENOMIC DNA]</scope>
    <source>
        <strain evidence="5">cv. HL8</strain>
    </source>
</reference>
<dbReference type="AlphaFoldDB" id="A0AAW0L651"/>